<dbReference type="InterPro" id="IPR050870">
    <property type="entry name" value="FAST_kinase"/>
</dbReference>
<protein>
    <recommendedName>
        <fullName evidence="1">RNA-editing substrate-binding complex 6 protein domain-containing protein</fullName>
    </recommendedName>
</protein>
<dbReference type="GO" id="GO:0005759">
    <property type="term" value="C:mitochondrial matrix"/>
    <property type="evidence" value="ECO:0007669"/>
    <property type="project" value="TreeGrafter"/>
</dbReference>
<reference evidence="3" key="1">
    <citation type="journal article" date="2023" name="Commun. Biol.">
        <title>Genome analysis of Parmales, the sister group of diatoms, reveals the evolutionary specialization of diatoms from phago-mixotrophs to photoautotrophs.</title>
        <authorList>
            <person name="Ban H."/>
            <person name="Sato S."/>
            <person name="Yoshikawa S."/>
            <person name="Yamada K."/>
            <person name="Nakamura Y."/>
            <person name="Ichinomiya M."/>
            <person name="Sato N."/>
            <person name="Blanc-Mathieu R."/>
            <person name="Endo H."/>
            <person name="Kuwata A."/>
            <person name="Ogata H."/>
        </authorList>
    </citation>
    <scope>NUCLEOTIDE SEQUENCE [LARGE SCALE GENOMIC DNA]</scope>
    <source>
        <strain evidence="3">NIES 3700</strain>
    </source>
</reference>
<dbReference type="Proteomes" id="UP001165122">
    <property type="component" value="Unassembled WGS sequence"/>
</dbReference>
<evidence type="ECO:0000259" key="1">
    <source>
        <dbReference type="Pfam" id="PF26188"/>
    </source>
</evidence>
<dbReference type="PANTHER" id="PTHR21228">
    <property type="entry name" value="FAST LEU-RICH DOMAIN-CONTAINING"/>
    <property type="match status" value="1"/>
</dbReference>
<dbReference type="GO" id="GO:0044528">
    <property type="term" value="P:regulation of mitochondrial mRNA stability"/>
    <property type="evidence" value="ECO:0007669"/>
    <property type="project" value="TreeGrafter"/>
</dbReference>
<name>A0A9W7C980_9STRA</name>
<dbReference type="GO" id="GO:0035770">
    <property type="term" value="C:ribonucleoprotein granule"/>
    <property type="evidence" value="ECO:0007669"/>
    <property type="project" value="TreeGrafter"/>
</dbReference>
<organism evidence="2 3">
    <name type="scientific">Triparma laevis f. longispina</name>
    <dbReference type="NCBI Taxonomy" id="1714387"/>
    <lineage>
        <taxon>Eukaryota</taxon>
        <taxon>Sar</taxon>
        <taxon>Stramenopiles</taxon>
        <taxon>Ochrophyta</taxon>
        <taxon>Bolidophyceae</taxon>
        <taxon>Parmales</taxon>
        <taxon>Triparmaceae</taxon>
        <taxon>Triparma</taxon>
    </lineage>
</organism>
<dbReference type="GO" id="GO:0000963">
    <property type="term" value="P:mitochondrial RNA processing"/>
    <property type="evidence" value="ECO:0007669"/>
    <property type="project" value="TreeGrafter"/>
</dbReference>
<comment type="caution">
    <text evidence="2">The sequence shown here is derived from an EMBL/GenBank/DDBJ whole genome shotgun (WGS) entry which is preliminary data.</text>
</comment>
<dbReference type="OrthoDB" id="2019031at2759"/>
<keyword evidence="3" id="KW-1185">Reference proteome</keyword>
<accession>A0A9W7C980</accession>
<dbReference type="Pfam" id="PF26188">
    <property type="entry name" value="RESC6"/>
    <property type="match status" value="1"/>
</dbReference>
<evidence type="ECO:0000313" key="2">
    <source>
        <dbReference type="EMBL" id="GMI05420.1"/>
    </source>
</evidence>
<dbReference type="EMBL" id="BRXW01000087">
    <property type="protein sequence ID" value="GMI05420.1"/>
    <property type="molecule type" value="Genomic_DNA"/>
</dbReference>
<sequence>MNWATTFSKLGRFGKNVDVARQIEWGARFSSLLSDLEENIGKFGTRELSNIMHALGGMGVRSDKVVRFVEDNAERILAKADPLAMSNIAYAFAKLEFKAARYFGALDGENIVDEIANETLQDISNTIWAMQQMRLACPELVAEIIRDADRIMANGDPQAISNIAYALADLVYFDKSLFVAVARQAERITWHGNDQELCNLLWSFAVAGRLKENEEAVKVLWREVNKRDEGGFLEKNWRQLKIANFFSGCEGVDLAMSEGHQQNMDKASLLSISSGFGRFENDIVEELKRFGFEGFTREVSPYPGD</sequence>
<dbReference type="GO" id="GO:0003723">
    <property type="term" value="F:RNA binding"/>
    <property type="evidence" value="ECO:0007669"/>
    <property type="project" value="TreeGrafter"/>
</dbReference>
<feature type="domain" description="RNA-editing substrate-binding complex 6 protein" evidence="1">
    <location>
        <begin position="42"/>
        <end position="206"/>
    </location>
</feature>
<dbReference type="AlphaFoldDB" id="A0A9W7C980"/>
<evidence type="ECO:0000313" key="3">
    <source>
        <dbReference type="Proteomes" id="UP001165122"/>
    </source>
</evidence>
<gene>
    <name evidence="2" type="ORF">TrLO_g3063</name>
</gene>
<proteinExistence type="predicted"/>
<dbReference type="PANTHER" id="PTHR21228:SF40">
    <property type="entry name" value="LD45607P"/>
    <property type="match status" value="1"/>
</dbReference>
<dbReference type="InterPro" id="IPR058917">
    <property type="entry name" value="RESC6_dom"/>
</dbReference>